<sequence length="1133" mass="120514">MSRASLFRYLMLSALLVYSEWVTATNCSQIWTQAIRPNSTVPGTIDYPAANPDFPEPLANTDYYFAENGSYEIANNTVRTTVGTTTRLFVNGNLTIGNNSELNSSGPAENLIIVVSGSLAIRNNVRINGFILAGGAVSISNNAVIDGAVTAKGAIAVGNNASVQFNADALSRLNGGTFCDQPLGCELDPFNTANLSDNWVTARSSGNFTPQVVNGRLRLTQAVTNQATSVTYQRLYPATNNLVVVEFDYLAYGGSGADGVAVVLSDSAITPQPGAFGGPLGYGFKPGIAGFAGGWLGFGLDEFGNYSNEGGVTNVGRRRQSVVIRGSGSNTSGYRYLRGTCNNGTSNTNGNCLSPTVDGNQANPHRYRFVVDSRQAGATLVSVERNTGSGFVTLIAPFNAQAQTGQAPLPENFYLSLTGSTGGSTNIHELDNVSICALRSLPIGQQIDHFEFDYSSTPLTCKAESFTVRACANPACTELVTSPVTATLSPASLSNGGWVGGNVLNFSGGSTTVLLQNRTASNTVVGVSSSVPNTRPLSQTLCRRGNSALNTQNCTVPFAASGLVFDIPDGIADRPDSAITIAAVKQDDVSQQCIPEFSNVTRSVSFWSSYITPGAAARPVSWPIRVNNTDIGSSFAGATPLPLNFDAQGRASINVNYADAGQVELNARYSGTAINNDSGLVMNGADRFIRRPAGLCVQATSSCLSANASCPVFAVAGDTFPLTITAHSWGGGNTNYCDNAVTPNFEHSNITLQHQLLAPVGALGNMGIAQYNHTRNQQAQTQVNQSVTESGVFRFGTSAFSYLGMPEQVPVAWSEPIGRFVPANFRISEVSLTTFSGAATCSPAITPVYLRQPLDLRYRLTALNRQGNITTNYLGAFAKATGVLLATSTQPWLNLTDRLDYSATTSSAWQLGSADFATLKIANEPQLWIRRSEERDGPFNNTVLALQVVDGEMPQVAGIAEADFSLSQPACAGSQCNSKNVGEFTLRYGRLVLENAFGSEFDNLPLTLRAEYWDGERFVVNGDDNCTLSEFTELNQLGSGVSAVAAGTVTALRAGVSRPLSLLLNAPGVAGSTTFEYLAPPWLSYNWDRPEVWRDDCAITDSANPSSKTPNPWACMIFGRYRGNPRLIFWREQ</sequence>
<dbReference type="Pfam" id="PF23981">
    <property type="entry name" value="DUF7305"/>
    <property type="match status" value="1"/>
</dbReference>
<evidence type="ECO:0000313" key="5">
    <source>
        <dbReference type="Proteomes" id="UP000659697"/>
    </source>
</evidence>
<keyword evidence="5" id="KW-1185">Reference proteome</keyword>
<proteinExistence type="predicted"/>
<dbReference type="SUPFAM" id="SSF51161">
    <property type="entry name" value="Trimeric LpxA-like enzymes"/>
    <property type="match status" value="1"/>
</dbReference>
<protein>
    <submittedName>
        <fullName evidence="4">Protein MshQ</fullName>
    </submittedName>
</protein>
<organism evidence="4 5">
    <name type="scientific">Alishewanella longhuensis</name>
    <dbReference type="NCBI Taxonomy" id="1091037"/>
    <lineage>
        <taxon>Bacteria</taxon>
        <taxon>Pseudomonadati</taxon>
        <taxon>Pseudomonadota</taxon>
        <taxon>Gammaproteobacteria</taxon>
        <taxon>Alteromonadales</taxon>
        <taxon>Alteromonadaceae</taxon>
        <taxon>Alishewanella</taxon>
    </lineage>
</organism>
<dbReference type="Proteomes" id="UP000659697">
    <property type="component" value="Unassembled WGS sequence"/>
</dbReference>
<accession>A0ABQ3KYP2</accession>
<dbReference type="Pfam" id="PF20419">
    <property type="entry name" value="DUF6701"/>
    <property type="match status" value="1"/>
</dbReference>
<evidence type="ECO:0000256" key="1">
    <source>
        <dbReference type="SAM" id="SignalP"/>
    </source>
</evidence>
<dbReference type="EMBL" id="BNAO01000003">
    <property type="protein sequence ID" value="GHG67771.1"/>
    <property type="molecule type" value="Genomic_DNA"/>
</dbReference>
<evidence type="ECO:0000259" key="3">
    <source>
        <dbReference type="Pfam" id="PF23981"/>
    </source>
</evidence>
<feature type="signal peptide" evidence="1">
    <location>
        <begin position="1"/>
        <end position="24"/>
    </location>
</feature>
<dbReference type="InterPro" id="IPR013320">
    <property type="entry name" value="ConA-like_dom_sf"/>
</dbReference>
<dbReference type="Gene3D" id="2.60.120.200">
    <property type="match status" value="1"/>
</dbReference>
<feature type="domain" description="DUF6701" evidence="2">
    <location>
        <begin position="539"/>
        <end position="1132"/>
    </location>
</feature>
<dbReference type="SUPFAM" id="SSF49899">
    <property type="entry name" value="Concanavalin A-like lectins/glucanases"/>
    <property type="match status" value="1"/>
</dbReference>
<feature type="domain" description="DUF7305" evidence="3">
    <location>
        <begin position="68"/>
        <end position="166"/>
    </location>
</feature>
<comment type="caution">
    <text evidence="4">The sequence shown here is derived from an EMBL/GenBank/DDBJ whole genome shotgun (WGS) entry which is preliminary data.</text>
</comment>
<evidence type="ECO:0000313" key="4">
    <source>
        <dbReference type="EMBL" id="GHG67771.1"/>
    </source>
</evidence>
<dbReference type="InterPro" id="IPR046524">
    <property type="entry name" value="DUF6701"/>
</dbReference>
<feature type="chain" id="PRO_5046536751" evidence="1">
    <location>
        <begin position="25"/>
        <end position="1133"/>
    </location>
</feature>
<gene>
    <name evidence="4" type="ORF">GCM10010919_16730</name>
</gene>
<dbReference type="InterPro" id="IPR055729">
    <property type="entry name" value="DUF7305"/>
</dbReference>
<reference evidence="5" key="1">
    <citation type="journal article" date="2019" name="Int. J. Syst. Evol. Microbiol.">
        <title>The Global Catalogue of Microorganisms (GCM) 10K type strain sequencing project: providing services to taxonomists for standard genome sequencing and annotation.</title>
        <authorList>
            <consortium name="The Broad Institute Genomics Platform"/>
            <consortium name="The Broad Institute Genome Sequencing Center for Infectious Disease"/>
            <person name="Wu L."/>
            <person name="Ma J."/>
        </authorList>
    </citation>
    <scope>NUCLEOTIDE SEQUENCE [LARGE SCALE GENOMIC DNA]</scope>
    <source>
        <strain evidence="5">CGMCC 1.7003</strain>
    </source>
</reference>
<keyword evidence="1" id="KW-0732">Signal</keyword>
<evidence type="ECO:0000259" key="2">
    <source>
        <dbReference type="Pfam" id="PF20419"/>
    </source>
</evidence>
<name>A0ABQ3KYP2_9ALTE</name>
<dbReference type="RefSeq" id="WP_189432209.1">
    <property type="nucleotide sequence ID" value="NZ_BNAO01000003.1"/>
</dbReference>
<dbReference type="InterPro" id="IPR011004">
    <property type="entry name" value="Trimer_LpxA-like_sf"/>
</dbReference>